<dbReference type="Pfam" id="PF02517">
    <property type="entry name" value="Rce1-like"/>
    <property type="match status" value="1"/>
</dbReference>
<dbReference type="PANTHER" id="PTHR39430:SF1">
    <property type="entry name" value="PROTEASE"/>
    <property type="match status" value="1"/>
</dbReference>
<protein>
    <submittedName>
        <fullName evidence="3">CPBP family intramembrane glutamic endopeptidase</fullName>
        <ecNumber evidence="3">3.4.-.-</ecNumber>
    </submittedName>
</protein>
<feature type="transmembrane region" description="Helical" evidence="1">
    <location>
        <begin position="52"/>
        <end position="70"/>
    </location>
</feature>
<dbReference type="RefSeq" id="WP_247414325.1">
    <property type="nucleotide sequence ID" value="NZ_JALLGW010000001.1"/>
</dbReference>
<sequence length="321" mass="32866">MSADSPLRAADGRLRMTIRLAVGSVLIVLASVLVALSGVSLLGSLVGEVGRGGQVVTVGVGATLGILFVAREVDHRTWSDLGLAADRRWGVDLAAGLALGALLMTGVFVVLVGGGWARITQVGVPDLTDWLGTLGLFLVVGFYEELFARGWLLTNVAEGFRTLGDRLATAIAVFVSAAVFGALHGANPGATLASTLGITAAGVFLGVAYVRTTSLALPVGVHVTWNLFQGAVWGFPVSGIATPATFVATARSGPELVTGGSFGPEASLVGLGASVAGVFAVVAYARSLSIRLPDALAWATTPTLLDDWLDGRARSDGDDER</sequence>
<keyword evidence="1" id="KW-0812">Transmembrane</keyword>
<feature type="transmembrane region" description="Helical" evidence="1">
    <location>
        <begin position="91"/>
        <end position="118"/>
    </location>
</feature>
<keyword evidence="3" id="KW-0378">Hydrolase</keyword>
<feature type="transmembrane region" description="Helical" evidence="1">
    <location>
        <begin position="167"/>
        <end position="186"/>
    </location>
</feature>
<evidence type="ECO:0000259" key="2">
    <source>
        <dbReference type="Pfam" id="PF02517"/>
    </source>
</evidence>
<dbReference type="AlphaFoldDB" id="A0ABD5RM64"/>
<dbReference type="GO" id="GO:0004175">
    <property type="term" value="F:endopeptidase activity"/>
    <property type="evidence" value="ECO:0007669"/>
    <property type="project" value="UniProtKB-ARBA"/>
</dbReference>
<keyword evidence="1" id="KW-0472">Membrane</keyword>
<feature type="transmembrane region" description="Helical" evidence="1">
    <location>
        <begin position="223"/>
        <end position="246"/>
    </location>
</feature>
<accession>A0ABD5RM64</accession>
<evidence type="ECO:0000256" key="1">
    <source>
        <dbReference type="SAM" id="Phobius"/>
    </source>
</evidence>
<organism evidence="3 4">
    <name type="scientific">Halomarina salina</name>
    <dbReference type="NCBI Taxonomy" id="1872699"/>
    <lineage>
        <taxon>Archaea</taxon>
        <taxon>Methanobacteriati</taxon>
        <taxon>Methanobacteriota</taxon>
        <taxon>Stenosarchaea group</taxon>
        <taxon>Halobacteria</taxon>
        <taxon>Halobacteriales</taxon>
        <taxon>Natronomonadaceae</taxon>
        <taxon>Halomarina</taxon>
    </lineage>
</organism>
<feature type="transmembrane region" description="Helical" evidence="1">
    <location>
        <begin position="266"/>
        <end position="285"/>
    </location>
</feature>
<keyword evidence="1" id="KW-1133">Transmembrane helix</keyword>
<evidence type="ECO:0000313" key="4">
    <source>
        <dbReference type="Proteomes" id="UP001596099"/>
    </source>
</evidence>
<reference evidence="3 4" key="1">
    <citation type="journal article" date="2019" name="Int. J. Syst. Evol. Microbiol.">
        <title>The Global Catalogue of Microorganisms (GCM) 10K type strain sequencing project: providing services to taxonomists for standard genome sequencing and annotation.</title>
        <authorList>
            <consortium name="The Broad Institute Genomics Platform"/>
            <consortium name="The Broad Institute Genome Sequencing Center for Infectious Disease"/>
            <person name="Wu L."/>
            <person name="Ma J."/>
        </authorList>
    </citation>
    <scope>NUCLEOTIDE SEQUENCE [LARGE SCALE GENOMIC DNA]</scope>
    <source>
        <strain evidence="3 4">CGMCC 1.12543</strain>
    </source>
</reference>
<dbReference type="InterPro" id="IPR003675">
    <property type="entry name" value="Rce1/LyrA-like_dom"/>
</dbReference>
<feature type="transmembrane region" description="Helical" evidence="1">
    <location>
        <begin position="192"/>
        <end position="211"/>
    </location>
</feature>
<evidence type="ECO:0000313" key="3">
    <source>
        <dbReference type="EMBL" id="MFC5971428.1"/>
    </source>
</evidence>
<dbReference type="PANTHER" id="PTHR39430">
    <property type="entry name" value="MEMBRANE-ASSOCIATED PROTEASE-RELATED"/>
    <property type="match status" value="1"/>
</dbReference>
<name>A0ABD5RM64_9EURY</name>
<dbReference type="GO" id="GO:0080120">
    <property type="term" value="P:CAAX-box protein maturation"/>
    <property type="evidence" value="ECO:0007669"/>
    <property type="project" value="UniProtKB-ARBA"/>
</dbReference>
<proteinExistence type="predicted"/>
<dbReference type="EMBL" id="JBHSQH010000001">
    <property type="protein sequence ID" value="MFC5971428.1"/>
    <property type="molecule type" value="Genomic_DNA"/>
</dbReference>
<feature type="transmembrane region" description="Helical" evidence="1">
    <location>
        <begin position="20"/>
        <end position="46"/>
    </location>
</feature>
<feature type="transmembrane region" description="Helical" evidence="1">
    <location>
        <begin position="130"/>
        <end position="147"/>
    </location>
</feature>
<gene>
    <name evidence="3" type="ORF">ACFPYI_08815</name>
</gene>
<dbReference type="Proteomes" id="UP001596099">
    <property type="component" value="Unassembled WGS sequence"/>
</dbReference>
<comment type="caution">
    <text evidence="3">The sequence shown here is derived from an EMBL/GenBank/DDBJ whole genome shotgun (WGS) entry which is preliminary data.</text>
</comment>
<feature type="domain" description="CAAX prenyl protease 2/Lysostaphin resistance protein A-like" evidence="2">
    <location>
        <begin position="129"/>
        <end position="228"/>
    </location>
</feature>
<dbReference type="EC" id="3.4.-.-" evidence="3"/>
<keyword evidence="4" id="KW-1185">Reference proteome</keyword>